<dbReference type="EMBL" id="BMQC01000016">
    <property type="protein sequence ID" value="GGK39914.1"/>
    <property type="molecule type" value="Genomic_DNA"/>
</dbReference>
<comment type="similarity">
    <text evidence="2">Belongs to the cyclophilin-type PPIase family.</text>
</comment>
<accession>A0A8J3FLX3</accession>
<comment type="caution">
    <text evidence="5">The sequence shown here is derived from an EMBL/GenBank/DDBJ whole genome shotgun (WGS) entry which is preliminary data.</text>
</comment>
<keyword evidence="2" id="KW-0732">Signal</keyword>
<evidence type="ECO:0000256" key="1">
    <source>
        <dbReference type="ARBA" id="ARBA00002388"/>
    </source>
</evidence>
<dbReference type="AlphaFoldDB" id="A0A8J3FLX3"/>
<dbReference type="PANTHER" id="PTHR45625:SF3">
    <property type="entry name" value="PEPTIDYL-PROLYL CIS-TRANS ISOMERASE B-RELATED"/>
    <property type="match status" value="1"/>
</dbReference>
<keyword evidence="6" id="KW-1185">Reference proteome</keyword>
<protein>
    <recommendedName>
        <fullName evidence="2">Peptidyl-prolyl cis-trans isomerase</fullName>
        <shortName evidence="2">PPIase</shortName>
        <ecNumber evidence="2">5.2.1.8</ecNumber>
    </recommendedName>
</protein>
<dbReference type="RefSeq" id="WP_229789852.1">
    <property type="nucleotide sequence ID" value="NZ_BMQC01000016.1"/>
</dbReference>
<reference evidence="5" key="2">
    <citation type="submission" date="2020-09" db="EMBL/GenBank/DDBJ databases">
        <authorList>
            <person name="Sun Q."/>
            <person name="Ohkuma M."/>
        </authorList>
    </citation>
    <scope>NUCLEOTIDE SEQUENCE</scope>
    <source>
        <strain evidence="5">JCM 3091</strain>
    </source>
</reference>
<keyword evidence="2 5" id="KW-0413">Isomerase</keyword>
<dbReference type="PRINTS" id="PR00153">
    <property type="entry name" value="CSAPPISMRASE"/>
</dbReference>
<comment type="catalytic activity">
    <reaction evidence="2">
        <text>[protein]-peptidylproline (omega=180) = [protein]-peptidylproline (omega=0)</text>
        <dbReference type="Rhea" id="RHEA:16237"/>
        <dbReference type="Rhea" id="RHEA-COMP:10747"/>
        <dbReference type="Rhea" id="RHEA-COMP:10748"/>
        <dbReference type="ChEBI" id="CHEBI:83833"/>
        <dbReference type="ChEBI" id="CHEBI:83834"/>
        <dbReference type="EC" id="5.2.1.8"/>
    </reaction>
</comment>
<comment type="function">
    <text evidence="1 2">PPIases accelerate the folding of proteins. It catalyzes the cis-trans isomerization of proline imidic peptide bonds in oligopeptides.</text>
</comment>
<feature type="domain" description="PPIase cyclophilin-type" evidence="4">
    <location>
        <begin position="72"/>
        <end position="232"/>
    </location>
</feature>
<dbReference type="InterPro" id="IPR002130">
    <property type="entry name" value="Cyclophilin-type_PPIase_dom"/>
</dbReference>
<dbReference type="EC" id="5.2.1.8" evidence="2"/>
<keyword evidence="2" id="KW-0697">Rotamase</keyword>
<organism evidence="5 6">
    <name type="scientific">Pilimelia terevasa</name>
    <dbReference type="NCBI Taxonomy" id="53372"/>
    <lineage>
        <taxon>Bacteria</taxon>
        <taxon>Bacillati</taxon>
        <taxon>Actinomycetota</taxon>
        <taxon>Actinomycetes</taxon>
        <taxon>Micromonosporales</taxon>
        <taxon>Micromonosporaceae</taxon>
        <taxon>Pilimelia</taxon>
    </lineage>
</organism>
<evidence type="ECO:0000313" key="6">
    <source>
        <dbReference type="Proteomes" id="UP000662200"/>
    </source>
</evidence>
<dbReference type="InterPro" id="IPR006311">
    <property type="entry name" value="TAT_signal"/>
</dbReference>
<name>A0A8J3FLX3_9ACTN</name>
<evidence type="ECO:0000259" key="4">
    <source>
        <dbReference type="PROSITE" id="PS50072"/>
    </source>
</evidence>
<reference evidence="5" key="1">
    <citation type="journal article" date="2014" name="Int. J. Syst. Evol. Microbiol.">
        <title>Complete genome sequence of Corynebacterium casei LMG S-19264T (=DSM 44701T), isolated from a smear-ripened cheese.</title>
        <authorList>
            <consortium name="US DOE Joint Genome Institute (JGI-PGF)"/>
            <person name="Walter F."/>
            <person name="Albersmeier A."/>
            <person name="Kalinowski J."/>
            <person name="Ruckert C."/>
        </authorList>
    </citation>
    <scope>NUCLEOTIDE SEQUENCE</scope>
    <source>
        <strain evidence="5">JCM 3091</strain>
    </source>
</reference>
<dbReference type="Gene3D" id="2.40.100.10">
    <property type="entry name" value="Cyclophilin-like"/>
    <property type="match status" value="1"/>
</dbReference>
<dbReference type="SUPFAM" id="SSF50891">
    <property type="entry name" value="Cyclophilin-like"/>
    <property type="match status" value="1"/>
</dbReference>
<dbReference type="PANTHER" id="PTHR45625">
    <property type="entry name" value="PEPTIDYL-PROLYL CIS-TRANS ISOMERASE-RELATED"/>
    <property type="match status" value="1"/>
</dbReference>
<dbReference type="Proteomes" id="UP000662200">
    <property type="component" value="Unassembled WGS sequence"/>
</dbReference>
<dbReference type="GO" id="GO:0003755">
    <property type="term" value="F:peptidyl-prolyl cis-trans isomerase activity"/>
    <property type="evidence" value="ECO:0007669"/>
    <property type="project" value="UniProtKB-UniRule"/>
</dbReference>
<evidence type="ECO:0000256" key="2">
    <source>
        <dbReference type="RuleBase" id="RU363019"/>
    </source>
</evidence>
<feature type="chain" id="PRO_5039758065" description="Peptidyl-prolyl cis-trans isomerase" evidence="2">
    <location>
        <begin position="29"/>
        <end position="233"/>
    </location>
</feature>
<feature type="signal peptide" evidence="2">
    <location>
        <begin position="1"/>
        <end position="28"/>
    </location>
</feature>
<dbReference type="InterPro" id="IPR029000">
    <property type="entry name" value="Cyclophilin-like_dom_sf"/>
</dbReference>
<dbReference type="InterPro" id="IPR044666">
    <property type="entry name" value="Cyclophilin_A-like"/>
</dbReference>
<dbReference type="PROSITE" id="PS51318">
    <property type="entry name" value="TAT"/>
    <property type="match status" value="1"/>
</dbReference>
<gene>
    <name evidence="5" type="primary">ppiB</name>
    <name evidence="5" type="ORF">GCM10010124_35720</name>
</gene>
<dbReference type="PROSITE" id="PS50072">
    <property type="entry name" value="CSA_PPIASE_2"/>
    <property type="match status" value="1"/>
</dbReference>
<feature type="region of interest" description="Disordered" evidence="3">
    <location>
        <begin position="128"/>
        <end position="152"/>
    </location>
</feature>
<proteinExistence type="inferred from homology"/>
<evidence type="ECO:0000256" key="3">
    <source>
        <dbReference type="SAM" id="MobiDB-lite"/>
    </source>
</evidence>
<dbReference type="Pfam" id="PF00160">
    <property type="entry name" value="Pro_isomerase"/>
    <property type="match status" value="1"/>
</dbReference>
<sequence length="233" mass="23755">MRVTQRRMRRYGAAGAAAALAVTGLAAAAPAAAAPAGVCGFVKVDEAPARPVTIPDDTDLPQTGTATVAVTTPHGPMTLTLDRAKAPCAALNFAHLVTAKYFDDTSCHRLTSYPTLSVLQCGDPTGTGEGGPGYAFRDELPTDLPGQPGDPTGKRRLYARGVLAMANAGPDTNGAQFFLVYKDSYLQPHYTIFGTVGADGLAVVDRVAAGGVAGGGTDGRPQIPAALTTLTVG</sequence>
<evidence type="ECO:0000313" key="5">
    <source>
        <dbReference type="EMBL" id="GGK39914.1"/>
    </source>
</evidence>